<dbReference type="AlphaFoldDB" id="A0A915LMT2"/>
<reference evidence="2" key="1">
    <citation type="submission" date="2022-11" db="UniProtKB">
        <authorList>
            <consortium name="WormBaseParasite"/>
        </authorList>
    </citation>
    <scope>IDENTIFICATION</scope>
</reference>
<dbReference type="WBParaSite" id="scaffold1306_cov231.g2860">
    <property type="protein sequence ID" value="scaffold1306_cov231.g2860"/>
    <property type="gene ID" value="scaffold1306_cov231.g2860"/>
</dbReference>
<evidence type="ECO:0000313" key="2">
    <source>
        <dbReference type="WBParaSite" id="scaffold1306_cov231.g2860"/>
    </source>
</evidence>
<name>A0A915LMT2_MELJA</name>
<sequence>MKIQRQVIQLWFFFDYEFNKLNAEEIDRMNEIKSRMCFWALNVYLLNLYTSLDKENIQNIESVRNTFYESTKIDVERKTLNENETKYIKEGVIGVTKYIFKQFSKHNKILVDGGCIEHFGKDCL</sequence>
<keyword evidence="1" id="KW-1185">Reference proteome</keyword>
<dbReference type="Proteomes" id="UP000887561">
    <property type="component" value="Unplaced"/>
</dbReference>
<evidence type="ECO:0000313" key="1">
    <source>
        <dbReference type="Proteomes" id="UP000887561"/>
    </source>
</evidence>
<proteinExistence type="predicted"/>
<accession>A0A915LMT2</accession>
<organism evidence="1 2">
    <name type="scientific">Meloidogyne javanica</name>
    <name type="common">Root-knot nematode worm</name>
    <dbReference type="NCBI Taxonomy" id="6303"/>
    <lineage>
        <taxon>Eukaryota</taxon>
        <taxon>Metazoa</taxon>
        <taxon>Ecdysozoa</taxon>
        <taxon>Nematoda</taxon>
        <taxon>Chromadorea</taxon>
        <taxon>Rhabditida</taxon>
        <taxon>Tylenchina</taxon>
        <taxon>Tylenchomorpha</taxon>
        <taxon>Tylenchoidea</taxon>
        <taxon>Meloidogynidae</taxon>
        <taxon>Meloidogyninae</taxon>
        <taxon>Meloidogyne</taxon>
        <taxon>Meloidogyne incognita group</taxon>
    </lineage>
</organism>
<protein>
    <submittedName>
        <fullName evidence="2">Uncharacterized protein</fullName>
    </submittedName>
</protein>